<evidence type="ECO:0000313" key="10">
    <source>
        <dbReference type="EMBL" id="MBB4965325.1"/>
    </source>
</evidence>
<dbReference type="PROSITE" id="PS50011">
    <property type="entry name" value="PROTEIN_KINASE_DOM"/>
    <property type="match status" value="1"/>
</dbReference>
<dbReference type="GO" id="GO:0004674">
    <property type="term" value="F:protein serine/threonine kinase activity"/>
    <property type="evidence" value="ECO:0007669"/>
    <property type="project" value="UniProtKB-KW"/>
</dbReference>
<keyword evidence="5" id="KW-0418">Kinase</keyword>
<keyword evidence="6" id="KW-0067">ATP-binding</keyword>
<evidence type="ECO:0000256" key="8">
    <source>
        <dbReference type="SAM" id="Phobius"/>
    </source>
</evidence>
<reference evidence="10 11" key="1">
    <citation type="submission" date="2020-08" db="EMBL/GenBank/DDBJ databases">
        <title>Sequencing the genomes of 1000 actinobacteria strains.</title>
        <authorList>
            <person name="Klenk H.-P."/>
        </authorList>
    </citation>
    <scope>NUCLEOTIDE SEQUENCE [LARGE SCALE GENOMIC DNA]</scope>
    <source>
        <strain evidence="10 11">DSM 45084</strain>
    </source>
</reference>
<evidence type="ECO:0000313" key="11">
    <source>
        <dbReference type="Proteomes" id="UP000542674"/>
    </source>
</evidence>
<feature type="region of interest" description="Disordered" evidence="7">
    <location>
        <begin position="269"/>
        <end position="297"/>
    </location>
</feature>
<feature type="transmembrane region" description="Helical" evidence="8">
    <location>
        <begin position="492"/>
        <end position="513"/>
    </location>
</feature>
<dbReference type="RefSeq" id="WP_184668819.1">
    <property type="nucleotide sequence ID" value="NZ_BAABAI010000045.1"/>
</dbReference>
<evidence type="ECO:0000256" key="4">
    <source>
        <dbReference type="ARBA" id="ARBA00022741"/>
    </source>
</evidence>
<comment type="caution">
    <text evidence="10">The sequence shown here is derived from an EMBL/GenBank/DDBJ whole genome shotgun (WGS) entry which is preliminary data.</text>
</comment>
<gene>
    <name evidence="10" type="ORF">F4559_002684</name>
</gene>
<evidence type="ECO:0000256" key="5">
    <source>
        <dbReference type="ARBA" id="ARBA00022777"/>
    </source>
</evidence>
<evidence type="ECO:0000259" key="9">
    <source>
        <dbReference type="PROSITE" id="PS50011"/>
    </source>
</evidence>
<dbReference type="PROSITE" id="PS00108">
    <property type="entry name" value="PROTEIN_KINASE_ST"/>
    <property type="match status" value="1"/>
</dbReference>
<keyword evidence="4" id="KW-0547">Nucleotide-binding</keyword>
<dbReference type="Gene3D" id="1.10.510.10">
    <property type="entry name" value="Transferase(Phosphotransferase) domain 1"/>
    <property type="match status" value="1"/>
</dbReference>
<dbReference type="InterPro" id="IPR000719">
    <property type="entry name" value="Prot_kinase_dom"/>
</dbReference>
<keyword evidence="2" id="KW-0723">Serine/threonine-protein kinase</keyword>
<evidence type="ECO:0000256" key="3">
    <source>
        <dbReference type="ARBA" id="ARBA00022679"/>
    </source>
</evidence>
<dbReference type="EC" id="2.7.11.1" evidence="1"/>
<keyword evidence="11" id="KW-1185">Reference proteome</keyword>
<name>A0A7W7T4U2_9PSEU</name>
<dbReference type="InterPro" id="IPR011009">
    <property type="entry name" value="Kinase-like_dom_sf"/>
</dbReference>
<keyword evidence="8" id="KW-0472">Membrane</keyword>
<dbReference type="GO" id="GO:0005524">
    <property type="term" value="F:ATP binding"/>
    <property type="evidence" value="ECO:0007669"/>
    <property type="project" value="UniProtKB-KW"/>
</dbReference>
<sequence>MAEQGDRLGGRYRVTGVSGRGAVGVVWHAVDELIGREVAVKELRPPAADRAAAAERALREARNLGRLNHPGVLAIHDVVPPSSQDEAVYLVVELVRAPTLADLVASDGALPPNRVAALGLRVLEALTAAHDLGIVHRDVKPANVMVLTGDRIKLVDFGIALAAGDERLTRDGVVGSPGYLAPELFEGADPSPASDLWSLGVTLFHAVEGTEPFDRGTAASTIHAVLYADLPRPTCGGPLAEAVTGLLDRDPARRFTAADAVALLEKGSADDGGPAVAPRPRWEASATTVSRVEPRRRHPDRPAFPVVRPGWDLAFRWATGVGIVAYAVFVAWRLVDRVADGDVRVRLLAVGAAVLFGLAAHMRIIGLRWHSVEVSREGLTFLRAPRGHRFDVAWERVRSVDVADVAHRTRSGSAAHARLTVRMRVTEERVGWNHSGFQPVAKVGDTITATLADLRGPSADVVAELRRFAPPVVTVSGPADGIRPAPEVVDRWYLLLPRLVLMFGLLAGLTWFFTRVM</sequence>
<dbReference type="SMART" id="SM00220">
    <property type="entry name" value="S_TKc"/>
    <property type="match status" value="1"/>
</dbReference>
<keyword evidence="8" id="KW-1133">Transmembrane helix</keyword>
<proteinExistence type="predicted"/>
<dbReference type="SUPFAM" id="SSF56112">
    <property type="entry name" value="Protein kinase-like (PK-like)"/>
    <property type="match status" value="1"/>
</dbReference>
<evidence type="ECO:0000256" key="2">
    <source>
        <dbReference type="ARBA" id="ARBA00022527"/>
    </source>
</evidence>
<keyword evidence="3 10" id="KW-0808">Transferase</keyword>
<keyword evidence="8" id="KW-0812">Transmembrane</keyword>
<dbReference type="PANTHER" id="PTHR43289:SF6">
    <property type="entry name" value="SERINE_THREONINE-PROTEIN KINASE NEKL-3"/>
    <property type="match status" value="1"/>
</dbReference>
<dbReference type="EMBL" id="JACHJS010000001">
    <property type="protein sequence ID" value="MBB4965325.1"/>
    <property type="molecule type" value="Genomic_DNA"/>
</dbReference>
<evidence type="ECO:0000256" key="6">
    <source>
        <dbReference type="ARBA" id="ARBA00022840"/>
    </source>
</evidence>
<feature type="domain" description="Protein kinase" evidence="9">
    <location>
        <begin position="12"/>
        <end position="276"/>
    </location>
</feature>
<protein>
    <recommendedName>
        <fullName evidence="1">non-specific serine/threonine protein kinase</fullName>
        <ecNumber evidence="1">2.7.11.1</ecNumber>
    </recommendedName>
</protein>
<dbReference type="CDD" id="cd14014">
    <property type="entry name" value="STKc_PknB_like"/>
    <property type="match status" value="1"/>
</dbReference>
<evidence type="ECO:0000256" key="1">
    <source>
        <dbReference type="ARBA" id="ARBA00012513"/>
    </source>
</evidence>
<organism evidence="10 11">
    <name type="scientific">Saccharothrix violaceirubra</name>
    <dbReference type="NCBI Taxonomy" id="413306"/>
    <lineage>
        <taxon>Bacteria</taxon>
        <taxon>Bacillati</taxon>
        <taxon>Actinomycetota</taxon>
        <taxon>Actinomycetes</taxon>
        <taxon>Pseudonocardiales</taxon>
        <taxon>Pseudonocardiaceae</taxon>
        <taxon>Saccharothrix</taxon>
    </lineage>
</organism>
<dbReference type="Gene3D" id="3.30.200.20">
    <property type="entry name" value="Phosphorylase Kinase, domain 1"/>
    <property type="match status" value="1"/>
</dbReference>
<accession>A0A7W7T4U2</accession>
<feature type="transmembrane region" description="Helical" evidence="8">
    <location>
        <begin position="347"/>
        <end position="366"/>
    </location>
</feature>
<dbReference type="Pfam" id="PF00069">
    <property type="entry name" value="Pkinase"/>
    <property type="match status" value="1"/>
</dbReference>
<dbReference type="InterPro" id="IPR008271">
    <property type="entry name" value="Ser/Thr_kinase_AS"/>
</dbReference>
<evidence type="ECO:0000256" key="7">
    <source>
        <dbReference type="SAM" id="MobiDB-lite"/>
    </source>
</evidence>
<dbReference type="AlphaFoldDB" id="A0A7W7T4U2"/>
<dbReference type="PANTHER" id="PTHR43289">
    <property type="entry name" value="MITOGEN-ACTIVATED PROTEIN KINASE KINASE KINASE 20-RELATED"/>
    <property type="match status" value="1"/>
</dbReference>
<feature type="transmembrane region" description="Helical" evidence="8">
    <location>
        <begin position="314"/>
        <end position="335"/>
    </location>
</feature>
<dbReference type="Proteomes" id="UP000542674">
    <property type="component" value="Unassembled WGS sequence"/>
</dbReference>